<dbReference type="InterPro" id="IPR036291">
    <property type="entry name" value="NAD(P)-bd_dom_sf"/>
</dbReference>
<evidence type="ECO:0000259" key="7">
    <source>
        <dbReference type="Pfam" id="PF21077"/>
    </source>
</evidence>
<dbReference type="Pfam" id="PF05088">
    <property type="entry name" value="Bac_GDH_CD"/>
    <property type="match status" value="1"/>
</dbReference>
<dbReference type="InterPro" id="IPR049056">
    <property type="entry name" value="NAD_Glu_DH_HM3"/>
</dbReference>
<dbReference type="RefSeq" id="WP_146385130.1">
    <property type="nucleotide sequence ID" value="NZ_VOHK01000001.1"/>
</dbReference>
<evidence type="ECO:0000259" key="6">
    <source>
        <dbReference type="Pfam" id="PF21076"/>
    </source>
</evidence>
<dbReference type="Gene3D" id="3.40.50.720">
    <property type="entry name" value="NAD(P)-binding Rossmann-like Domain"/>
    <property type="match status" value="1"/>
</dbReference>
<dbReference type="InterPro" id="IPR049062">
    <property type="entry name" value="NAD_Glu_DH_ACT2"/>
</dbReference>
<dbReference type="InterPro" id="IPR049058">
    <property type="entry name" value="NAD_Glu_DH_HM2"/>
</dbReference>
<comment type="caution">
    <text evidence="8">The sequence shown here is derived from an EMBL/GenBank/DDBJ whole genome shotgun (WGS) entry which is preliminary data.</text>
</comment>
<dbReference type="Pfam" id="PF21077">
    <property type="entry name" value="GDH_ACT3"/>
    <property type="match status" value="1"/>
</dbReference>
<feature type="compositionally biased region" description="Basic residues" evidence="2">
    <location>
        <begin position="18"/>
        <end position="27"/>
    </location>
</feature>
<dbReference type="PANTHER" id="PTHR43403">
    <property type="entry name" value="NAD-SPECIFIC GLUTAMATE DEHYDROGENASE"/>
    <property type="match status" value="1"/>
</dbReference>
<accession>A0A5C5UCS6</accession>
<feature type="domain" description="NAD-glutamate dehydrogenase ACT3" evidence="7">
    <location>
        <begin position="585"/>
        <end position="661"/>
    </location>
</feature>
<dbReference type="GO" id="GO:0006538">
    <property type="term" value="P:L-glutamate catabolic process"/>
    <property type="evidence" value="ECO:0007669"/>
    <property type="project" value="InterPro"/>
</dbReference>
<feature type="domain" description="NAD-specific glutamate dehydrogenase C-terminal" evidence="4">
    <location>
        <begin position="1342"/>
        <end position="1676"/>
    </location>
</feature>
<evidence type="ECO:0000313" key="8">
    <source>
        <dbReference type="EMBL" id="TWT23756.1"/>
    </source>
</evidence>
<evidence type="ECO:0000256" key="2">
    <source>
        <dbReference type="SAM" id="MobiDB-lite"/>
    </source>
</evidence>
<organism evidence="8 9">
    <name type="scientific">Luteimonas marina</name>
    <dbReference type="NCBI Taxonomy" id="488485"/>
    <lineage>
        <taxon>Bacteria</taxon>
        <taxon>Pseudomonadati</taxon>
        <taxon>Pseudomonadota</taxon>
        <taxon>Gammaproteobacteria</taxon>
        <taxon>Lysobacterales</taxon>
        <taxon>Lysobacteraceae</taxon>
        <taxon>Luteimonas</taxon>
    </lineage>
</organism>
<dbReference type="SUPFAM" id="SSF51735">
    <property type="entry name" value="NAD(P)-binding Rossmann-fold domains"/>
    <property type="match status" value="1"/>
</dbReference>
<dbReference type="InterPro" id="IPR049064">
    <property type="entry name" value="NAD_Glu_DH_ACT3"/>
</dbReference>
<evidence type="ECO:0000259" key="3">
    <source>
        <dbReference type="Pfam" id="PF05088"/>
    </source>
</evidence>
<dbReference type="PANTHER" id="PTHR43403:SF1">
    <property type="entry name" value="NAD-SPECIFIC GLUTAMATE DEHYDROGENASE"/>
    <property type="match status" value="1"/>
</dbReference>
<evidence type="ECO:0000313" key="9">
    <source>
        <dbReference type="Proteomes" id="UP000319980"/>
    </source>
</evidence>
<dbReference type="PIRSF" id="PIRSF036761">
    <property type="entry name" value="GDH_Mll4104"/>
    <property type="match status" value="1"/>
</dbReference>
<feature type="compositionally biased region" description="Basic residues" evidence="2">
    <location>
        <begin position="1"/>
        <end position="10"/>
    </location>
</feature>
<gene>
    <name evidence="8" type="ORF">FQY83_03835</name>
</gene>
<keyword evidence="9" id="KW-1185">Reference proteome</keyword>
<evidence type="ECO:0000256" key="1">
    <source>
        <dbReference type="ARBA" id="ARBA00023002"/>
    </source>
</evidence>
<dbReference type="InterPro" id="IPR046346">
    <property type="entry name" value="Aminoacid_DH-like_N_sf"/>
</dbReference>
<dbReference type="Pfam" id="PF21075">
    <property type="entry name" value="GDH_ACT1"/>
    <property type="match status" value="1"/>
</dbReference>
<dbReference type="InterPro" id="IPR028971">
    <property type="entry name" value="NAD-GDH_cat"/>
</dbReference>
<dbReference type="Pfam" id="PF21079">
    <property type="entry name" value="GDH_HM2"/>
    <property type="match status" value="1"/>
</dbReference>
<dbReference type="InterPro" id="IPR048381">
    <property type="entry name" value="GDH_C"/>
</dbReference>
<feature type="domain" description="NAD-glutamate dehydrogenase catalytic" evidence="3">
    <location>
        <begin position="801"/>
        <end position="1297"/>
    </location>
</feature>
<feature type="compositionally biased region" description="Low complexity" evidence="2">
    <location>
        <begin position="28"/>
        <end position="38"/>
    </location>
</feature>
<dbReference type="InterPro" id="IPR024727">
    <property type="entry name" value="NAD_Glu_DH_N_ACT1"/>
</dbReference>
<dbReference type="GO" id="GO:0004352">
    <property type="term" value="F:glutamate dehydrogenase (NAD+) activity"/>
    <property type="evidence" value="ECO:0007669"/>
    <property type="project" value="InterPro"/>
</dbReference>
<feature type="domain" description="NAD-glutamate dehydrogenase ACT2" evidence="6">
    <location>
        <begin position="440"/>
        <end position="529"/>
    </location>
</feature>
<dbReference type="Pfam" id="PF21076">
    <property type="entry name" value="GDH_ACT2"/>
    <property type="match status" value="1"/>
</dbReference>
<dbReference type="InterPro" id="IPR007780">
    <property type="entry name" value="NAD_Glu_DH_bac"/>
</dbReference>
<sequence>MTPARPKKKAATTATKKTASKPAKKPAAKTAAKAPAPRRAGDARIQPRQGGSVLDPIFAAIRKLAGKAGQDDASSFASAFYRRLTEDELPLHSAEGWAALANDLLEFARRRKPGTALVRLFNPNRKAHGWESPHTVLQVVNDDMPFLVDSVTMALAEQGVGVHVLGHPVVQVSRDRAGKLIGVGEGETESVMHLEVDRQTAEGMARIEATVRQVLADVRAIVNDWMAMREKMQQVAADLASRRLPVTDAERREAQEFLRWAANDHFTFFGYREYQLRRKGGEELLVPVEGSGLGLLRGAGEGKARPLKSLAAHNMSNLGLAESLVLTKTNARATVHRPGYMDYIGVLGFDEKGRAVSEQRFLGLYTSGAYNRRPWDIPLVRERYEHVMSESGLKPTGHSGKALKHILETLPRDELFQSSAEELYRLGTGVLGLQERVRSKLFLRRDRYGRFYSVLVYIPRDRFSTEVRRRVEAMLRRVLHADHVDASVLIGESPLAQVHLIVRPRSGETFEVDHGELERELAVIVRNWQDDLRDELVERHGEEQGLALADRYGRALPAGYIENATPAIAATDVDRLAALQGADDLQLSLQQSPQALPGEGALRFKLYRQGGDIPLSDALPMMENLGLRVITEHPYRIEVDGTPVYIQDFEVESGLASLDVDRAGEDFAEAFARIWRGDAENDGLNRMILAASLTWRQVALLRGYGKYLLQVGVPFSQSYVEETFARNPLIARLLVEVFEARFDPRTGHESKAQVEQGAESLAAQLQALAGGDKATMAILQPVIDARRQGRNAQYDSTRKALKALLDNVSSLDEDRILRSFMGVIDATLRTSYYQCAKDGGFKETIAFKFDSARVPEAPKPKPYREIFVYGPRVEGIHLRFGPVARGGLRWSDRREDFRTEVLGLVKAQMVKNTVIVPVGSKGGFIVKRPPAGGDRDALFAEGVACYKLFISGLLDITDNIVDGAIVPPADVVRHDQDDPYLVVAADKGTATFSDIANGISADYGFWMADAFASGGSVGYDHKGMGITARGAWESVKRHFRALGRDSQAQDFTCVGIGDMSGDVFGNGMLLSKHIRLVAAFDHRHIFIDPNPDAARSYRERERMFKVPRSSWADYDANLISKGGGVYPRSLKSIAVSAEACEALGLPEGTKSMAPNELLSAILRAPVDLLWNGGIGTYVKASSEQHADVGDRANNAIRVDGRDLRCRVVGEGGNLGLTQLGRIEAALGGVLLNTDFIDNSAGVDTSDHEVNIKILLNGQVQDGKLKMDARNKLLASMTDEVAGLVLWDNYRQNQAISLMERMSVSRLGSKQHFIRTLEQQGLLDRQIEYLPSDAEIAERKSRGQGLTRPELSVLLSYSKLVAFDQLLQSDVPEDPYLSKELQRYFPQPLQKKYAQAMEQHRLKREIIATAVTNTMINRMGATFLLRMQEDSGRSIGDVAKAFTITRETLEARALWVEIDALDGKVAESVQIDALQVIWNLQRSFTRWLLSRPGAIPDITTAVGRYHDGFRDVRAGEHILPDSQRPGYEASLADWLGKGVPADLAGQLAALPYLEPCCDIIELAAERRQRPVDVAKLHFRVGEALRVPWLAEQIDALEVEGRWHAVARGVLREELATQQRAIVGQVLSIQGGTAEEKVAKWLERDDPTLRFTLSMLAELAAQKTLDYPTASVAVQRLSQLAQRS</sequence>
<reference evidence="8 9" key="1">
    <citation type="journal article" date="2008" name="Int. J. Syst. Evol. Microbiol.">
        <title>Luteimonas marina sp. nov., isolated from seawater.</title>
        <authorList>
            <person name="Baik K.S."/>
            <person name="Park S.C."/>
            <person name="Kim M.S."/>
            <person name="Kim E.M."/>
            <person name="Park C."/>
            <person name="Chun J."/>
            <person name="Seong C.N."/>
        </authorList>
    </citation>
    <scope>NUCLEOTIDE SEQUENCE [LARGE SCALE GENOMIC DNA]</scope>
    <source>
        <strain evidence="8 9">FR1330</strain>
    </source>
</reference>
<protein>
    <submittedName>
        <fullName evidence="8">NAD-glutamate dehydrogenase</fullName>
    </submittedName>
</protein>
<feature type="domain" description="NAD-glutamate dehydrogenase N-terminal ACT1" evidence="5">
    <location>
        <begin position="76"/>
        <end position="209"/>
    </location>
</feature>
<dbReference type="GO" id="GO:0004069">
    <property type="term" value="F:L-aspartate:2-oxoglutarate aminotransferase activity"/>
    <property type="evidence" value="ECO:0007669"/>
    <property type="project" value="InterPro"/>
</dbReference>
<proteinExistence type="predicted"/>
<dbReference type="InterPro" id="IPR049059">
    <property type="entry name" value="NAD_Glu_DH_HM1"/>
</dbReference>
<dbReference type="Proteomes" id="UP000319980">
    <property type="component" value="Unassembled WGS sequence"/>
</dbReference>
<keyword evidence="1" id="KW-0560">Oxidoreductase</keyword>
<evidence type="ECO:0000259" key="5">
    <source>
        <dbReference type="Pfam" id="PF21075"/>
    </source>
</evidence>
<dbReference type="Pfam" id="PF21073">
    <property type="entry name" value="GDH_HM1"/>
    <property type="match status" value="1"/>
</dbReference>
<dbReference type="SUPFAM" id="SSF53223">
    <property type="entry name" value="Aminoacid dehydrogenase-like, N-terminal domain"/>
    <property type="match status" value="1"/>
</dbReference>
<dbReference type="Pfam" id="PF21074">
    <property type="entry name" value="GDH_C"/>
    <property type="match status" value="1"/>
</dbReference>
<name>A0A5C5UCS6_9GAMM</name>
<dbReference type="EMBL" id="VOHK01000001">
    <property type="protein sequence ID" value="TWT23756.1"/>
    <property type="molecule type" value="Genomic_DNA"/>
</dbReference>
<feature type="region of interest" description="Disordered" evidence="2">
    <location>
        <begin position="1"/>
        <end position="49"/>
    </location>
</feature>
<evidence type="ECO:0000259" key="4">
    <source>
        <dbReference type="Pfam" id="PF21074"/>
    </source>
</evidence>
<dbReference type="Pfam" id="PF21078">
    <property type="entry name" value="GDH_HM3"/>
    <property type="match status" value="1"/>
</dbReference>
<dbReference type="OrthoDB" id="9758052at2"/>